<dbReference type="InterPro" id="IPR008210">
    <property type="entry name" value="PEP_carboxykinase_N"/>
</dbReference>
<evidence type="ECO:0000256" key="4">
    <source>
        <dbReference type="ARBA" id="ARBA00022432"/>
    </source>
</evidence>
<dbReference type="CDD" id="cd00484">
    <property type="entry name" value="PEPCK_ATP"/>
    <property type="match status" value="1"/>
</dbReference>
<feature type="binding site" evidence="10">
    <location>
        <position position="200"/>
    </location>
    <ligand>
        <name>substrate</name>
    </ligand>
</feature>
<dbReference type="GO" id="GO:0006094">
    <property type="term" value="P:gluconeogenesis"/>
    <property type="evidence" value="ECO:0007669"/>
    <property type="project" value="UniProtKB-UniRule"/>
</dbReference>
<feature type="binding site" evidence="10">
    <location>
        <begin position="447"/>
        <end position="448"/>
    </location>
    <ligand>
        <name>ATP</name>
        <dbReference type="ChEBI" id="CHEBI:30616"/>
    </ligand>
</feature>
<evidence type="ECO:0000256" key="8">
    <source>
        <dbReference type="ARBA" id="ARBA00023239"/>
    </source>
</evidence>
<comment type="caution">
    <text evidence="11">The sequence shown here is derived from an EMBL/GenBank/DDBJ whole genome shotgun (WGS) entry which is preliminary data.</text>
</comment>
<proteinExistence type="inferred from homology"/>
<dbReference type="OrthoDB" id="9806325at2"/>
<keyword evidence="10" id="KW-0963">Cytoplasm</keyword>
<dbReference type="HAMAP" id="MF_00453">
    <property type="entry name" value="PEPCK_ATP"/>
    <property type="match status" value="1"/>
</dbReference>
<evidence type="ECO:0000313" key="12">
    <source>
        <dbReference type="Proteomes" id="UP000196368"/>
    </source>
</evidence>
<keyword evidence="4 10" id="KW-0312">Gluconeogenesis</keyword>
<name>A0A1Y4DJY5_9BACT</name>
<keyword evidence="11" id="KW-0808">Transferase</keyword>
<dbReference type="Gene3D" id="3.40.449.10">
    <property type="entry name" value="Phosphoenolpyruvate Carboxykinase, domain 1"/>
    <property type="match status" value="1"/>
</dbReference>
<keyword evidence="11" id="KW-0670">Pyruvate</keyword>
<evidence type="ECO:0000313" key="11">
    <source>
        <dbReference type="EMBL" id="OUO57238.1"/>
    </source>
</evidence>
<evidence type="ECO:0000256" key="9">
    <source>
        <dbReference type="ARBA" id="ARBA00047371"/>
    </source>
</evidence>
<feature type="binding site" evidence="10">
    <location>
        <position position="65"/>
    </location>
    <ligand>
        <name>substrate</name>
    </ligand>
</feature>
<evidence type="ECO:0000256" key="7">
    <source>
        <dbReference type="ARBA" id="ARBA00022840"/>
    </source>
</evidence>
<dbReference type="InterPro" id="IPR013035">
    <property type="entry name" value="PEP_carboxykinase_C"/>
</dbReference>
<evidence type="ECO:0000256" key="1">
    <source>
        <dbReference type="ARBA" id="ARBA00004742"/>
    </source>
</evidence>
<feature type="binding site" evidence="10">
    <location>
        <position position="225"/>
    </location>
    <ligand>
        <name>ATP</name>
        <dbReference type="ChEBI" id="CHEBI:30616"/>
    </ligand>
</feature>
<feature type="binding site" evidence="10">
    <location>
        <position position="453"/>
    </location>
    <ligand>
        <name>ATP</name>
        <dbReference type="ChEBI" id="CHEBI:30616"/>
    </ligand>
</feature>
<feature type="binding site" evidence="10">
    <location>
        <position position="206"/>
    </location>
    <ligand>
        <name>Mn(2+)</name>
        <dbReference type="ChEBI" id="CHEBI:29035"/>
    </ligand>
</feature>
<feature type="binding site" evidence="10">
    <location>
        <position position="206"/>
    </location>
    <ligand>
        <name>ATP</name>
        <dbReference type="ChEBI" id="CHEBI:30616"/>
    </ligand>
</feature>
<reference evidence="12" key="1">
    <citation type="submission" date="2017-04" db="EMBL/GenBank/DDBJ databases">
        <title>Function of individual gut microbiota members based on whole genome sequencing of pure cultures obtained from chicken caecum.</title>
        <authorList>
            <person name="Medvecky M."/>
            <person name="Cejkova D."/>
            <person name="Polansky O."/>
            <person name="Karasova D."/>
            <person name="Kubasova T."/>
            <person name="Cizek A."/>
            <person name="Rychlik I."/>
        </authorList>
    </citation>
    <scope>NUCLEOTIDE SEQUENCE [LARGE SCALE GENOMIC DNA]</scope>
    <source>
        <strain evidence="12">An273</strain>
    </source>
</reference>
<evidence type="ECO:0000256" key="3">
    <source>
        <dbReference type="ARBA" id="ARBA00012363"/>
    </source>
</evidence>
<keyword evidence="6 10" id="KW-0210">Decarboxylase</keyword>
<comment type="cofactor">
    <cofactor evidence="10">
        <name>Mn(2+)</name>
        <dbReference type="ChEBI" id="CHEBI:29035"/>
    </cofactor>
    <text evidence="10">Binds 1 Mn(2+) ion per subunit.</text>
</comment>
<dbReference type="SUPFAM" id="SSF68923">
    <property type="entry name" value="PEP carboxykinase N-terminal domain"/>
    <property type="match status" value="1"/>
</dbReference>
<dbReference type="PROSITE" id="PS00532">
    <property type="entry name" value="PEPCK_ATP"/>
    <property type="match status" value="1"/>
</dbReference>
<dbReference type="GO" id="GO:0016301">
    <property type="term" value="F:kinase activity"/>
    <property type="evidence" value="ECO:0007669"/>
    <property type="project" value="UniProtKB-KW"/>
</dbReference>
<dbReference type="AlphaFoldDB" id="A0A1Y4DJY5"/>
<dbReference type="InterPro" id="IPR001272">
    <property type="entry name" value="PEP_carboxykinase_ATP"/>
</dbReference>
<dbReference type="GO" id="GO:0005524">
    <property type="term" value="F:ATP binding"/>
    <property type="evidence" value="ECO:0007669"/>
    <property type="project" value="UniProtKB-UniRule"/>
</dbReference>
<organism evidence="11 12">
    <name type="scientific">Candidatus Avelusimicrobium gallicola</name>
    <dbReference type="NCBI Taxonomy" id="2562704"/>
    <lineage>
        <taxon>Bacteria</taxon>
        <taxon>Pseudomonadati</taxon>
        <taxon>Elusimicrobiota</taxon>
        <taxon>Elusimicrobia</taxon>
        <taxon>Elusimicrobiales</taxon>
        <taxon>Elusimicrobiaceae</taxon>
        <taxon>Candidatus Avelusimicrobium</taxon>
    </lineage>
</organism>
<feature type="binding site" evidence="10">
    <location>
        <position position="328"/>
    </location>
    <ligand>
        <name>ATP</name>
        <dbReference type="ChEBI" id="CHEBI:30616"/>
    </ligand>
</feature>
<comment type="pathway">
    <text evidence="1 10">Carbohydrate biosynthesis; gluconeogenesis.</text>
</comment>
<comment type="function">
    <text evidence="10">Involved in the gluconeogenesis. Catalyzes the conversion of oxaloacetate (OAA) to phosphoenolpyruvate (PEP) through direct phosphoryl transfer between the nucleoside triphosphate and OAA.</text>
</comment>
<feature type="binding site" evidence="10">
    <location>
        <begin position="241"/>
        <end position="249"/>
    </location>
    <ligand>
        <name>ATP</name>
        <dbReference type="ChEBI" id="CHEBI:30616"/>
    </ligand>
</feature>
<accession>A0A1Y4DJY5</accession>
<evidence type="ECO:0000256" key="10">
    <source>
        <dbReference type="HAMAP-Rule" id="MF_00453"/>
    </source>
</evidence>
<comment type="subcellular location">
    <subcellularLocation>
        <location evidence="10">Cytoplasm</location>
    </subcellularLocation>
</comment>
<dbReference type="GO" id="GO:0046872">
    <property type="term" value="F:metal ion binding"/>
    <property type="evidence" value="ECO:0007669"/>
    <property type="project" value="UniProtKB-KW"/>
</dbReference>
<keyword evidence="11" id="KW-0418">Kinase</keyword>
<feature type="binding site" evidence="10">
    <location>
        <position position="262"/>
    </location>
    <ligand>
        <name>Mn(2+)</name>
        <dbReference type="ChEBI" id="CHEBI:29035"/>
    </ligand>
</feature>
<feature type="binding site" evidence="10">
    <location>
        <position position="328"/>
    </location>
    <ligand>
        <name>substrate</name>
    </ligand>
</feature>
<sequence length="538" mass="59925">MKTLNAKPDFFKPDYGLENAGITTEKTVYWNYSTPALYQQSLSRGESNIVYGGPLCVSTGKHTGRSPNDRYFVETKDIEGKLFYNKSNKGIKPEYFDKIFAKVQEYVKDKDLFVRDAYVGSSEASRLKVRAITECAWTNLFVKNMFIEPKQEELKSFVPQFTLICLPKMKVDPATDGTLSETAILINFEKKMILVIGSEYGGENKKALFTVMNFLLPQKGIMTMHCSANVGDKQDSAIFFGLSGTGKTTLSADITRGLIGDDEHGWDDDGVFNFEGGCYAKVIKLSQEAEPQIYSTTHRFGTVLENVVFDPETGKLNLDDDTLTENTRACYPLNFIENAVESKRATHPKNIIFLTCDAFGVMPPISKLTPDQALYHFISGYTAKVAGTEKGVKEPTSTFSTCFGGPFMPLHPSVYAELLKKKIKAHNVDCWLVNTGWIGGPYGVGHRISIKYTRALLNAALDGKLAKVDFITDPVFGFQIPQSCEGVPSEILNPMNSWANKEEYMVKYESLAKAFIENFKKYEDGCSKEVLAAAPKVK</sequence>
<keyword evidence="8 10" id="KW-0456">Lyase</keyword>
<comment type="catalytic activity">
    <reaction evidence="9 10">
        <text>oxaloacetate + ATP = phosphoenolpyruvate + ADP + CO2</text>
        <dbReference type="Rhea" id="RHEA:18617"/>
        <dbReference type="ChEBI" id="CHEBI:16452"/>
        <dbReference type="ChEBI" id="CHEBI:16526"/>
        <dbReference type="ChEBI" id="CHEBI:30616"/>
        <dbReference type="ChEBI" id="CHEBI:58702"/>
        <dbReference type="ChEBI" id="CHEBI:456216"/>
        <dbReference type="EC" id="4.1.1.49"/>
    </reaction>
</comment>
<feature type="binding site" evidence="10">
    <location>
        <position position="290"/>
    </location>
    <ligand>
        <name>ATP</name>
        <dbReference type="ChEBI" id="CHEBI:30616"/>
    </ligand>
</feature>
<evidence type="ECO:0000256" key="2">
    <source>
        <dbReference type="ARBA" id="ARBA00006052"/>
    </source>
</evidence>
<feature type="binding site" evidence="10">
    <location>
        <position position="225"/>
    </location>
    <ligand>
        <name>Mn(2+)</name>
        <dbReference type="ChEBI" id="CHEBI:29035"/>
    </ligand>
</feature>
<dbReference type="UniPathway" id="UPA00138"/>
<dbReference type="Gene3D" id="2.170.8.10">
    <property type="entry name" value="Phosphoenolpyruvate Carboxykinase, domain 2"/>
    <property type="match status" value="1"/>
</dbReference>
<dbReference type="GO" id="GO:0004612">
    <property type="term" value="F:phosphoenolpyruvate carboxykinase (ATP) activity"/>
    <property type="evidence" value="ECO:0007669"/>
    <property type="project" value="UniProtKB-UniRule"/>
</dbReference>
<dbReference type="RefSeq" id="WP_087286180.1">
    <property type="nucleotide sequence ID" value="NZ_NFJD01000001.1"/>
</dbReference>
<evidence type="ECO:0000256" key="5">
    <source>
        <dbReference type="ARBA" id="ARBA00022741"/>
    </source>
</evidence>
<dbReference type="NCBIfam" id="TIGR00224">
    <property type="entry name" value="pckA"/>
    <property type="match status" value="1"/>
</dbReference>
<evidence type="ECO:0000256" key="6">
    <source>
        <dbReference type="ARBA" id="ARBA00022793"/>
    </source>
</evidence>
<gene>
    <name evidence="10" type="primary">pckA</name>
    <name evidence="11" type="ORF">B5F75_00200</name>
</gene>
<dbReference type="NCBIfam" id="NF006821">
    <property type="entry name" value="PRK09344.1-3"/>
    <property type="match status" value="1"/>
</dbReference>
<dbReference type="Gene3D" id="3.90.228.20">
    <property type="match status" value="1"/>
</dbReference>
<dbReference type="EC" id="4.1.1.49" evidence="3 10"/>
<keyword evidence="10" id="KW-0464">Manganese</keyword>
<dbReference type="PANTHER" id="PTHR30031">
    <property type="entry name" value="PHOSPHOENOLPYRUVATE CARBOXYKINASE ATP"/>
    <property type="match status" value="1"/>
</dbReference>
<keyword evidence="12" id="KW-1185">Reference proteome</keyword>
<keyword evidence="10" id="KW-0479">Metal-binding</keyword>
<keyword evidence="5 10" id="KW-0547">Nucleotide-binding</keyword>
<dbReference type="Pfam" id="PF01293">
    <property type="entry name" value="PEPCK_ATP"/>
    <property type="match status" value="1"/>
</dbReference>
<protein>
    <recommendedName>
        <fullName evidence="3 10">Phosphoenolpyruvate carboxykinase (ATP)</fullName>
        <shortName evidence="10">PCK</shortName>
        <shortName evidence="10">PEP carboxykinase</shortName>
        <shortName evidence="10">PEPCK</shortName>
        <ecNumber evidence="3 10">4.1.1.49</ecNumber>
    </recommendedName>
</protein>
<feature type="binding site" evidence="10">
    <location>
        <position position="206"/>
    </location>
    <ligand>
        <name>substrate</name>
    </ligand>
</feature>
<dbReference type="PANTHER" id="PTHR30031:SF0">
    <property type="entry name" value="PHOSPHOENOLPYRUVATE CARBOXYKINASE (ATP)"/>
    <property type="match status" value="1"/>
</dbReference>
<comment type="similarity">
    <text evidence="2 10">Belongs to the phosphoenolpyruvate carboxykinase (ATP) family.</text>
</comment>
<dbReference type="InterPro" id="IPR015994">
    <property type="entry name" value="PEPCK_ATP_CS"/>
</dbReference>
<dbReference type="SUPFAM" id="SSF53795">
    <property type="entry name" value="PEP carboxykinase-like"/>
    <property type="match status" value="1"/>
</dbReference>
<dbReference type="GO" id="GO:0005829">
    <property type="term" value="C:cytosol"/>
    <property type="evidence" value="ECO:0007669"/>
    <property type="project" value="TreeGrafter"/>
</dbReference>
<dbReference type="EMBL" id="NFJD01000001">
    <property type="protein sequence ID" value="OUO57238.1"/>
    <property type="molecule type" value="Genomic_DNA"/>
</dbReference>
<dbReference type="NCBIfam" id="NF006820">
    <property type="entry name" value="PRK09344.1-2"/>
    <property type="match status" value="1"/>
</dbReference>
<keyword evidence="7 10" id="KW-0067">ATP-binding</keyword>
<dbReference type="PIRSF" id="PIRSF006294">
    <property type="entry name" value="PEP_crbxkin"/>
    <property type="match status" value="1"/>
</dbReference>
<dbReference type="Proteomes" id="UP000196368">
    <property type="component" value="Unassembled WGS sequence"/>
</dbReference>